<evidence type="ECO:0000313" key="3">
    <source>
        <dbReference type="Proteomes" id="UP001604336"/>
    </source>
</evidence>
<sequence length="515" mass="57589">MSSSAIGGDALGRAGNEESPFVSPSIEGVLSILGVDGSMGEAIPIDVALSIREADDLFRADVVRWAALDVPSIMVEEDLKKLREAYRIPADIELMLPGPNELACFPRRGCTSLHLNVFVSGMRLPLHHMFRRILRAYGLAPTQRVVDDPEPDLDVPSFYGIANTLPRCELSRDVVDIVRSIYQAAPLTQSYGLILNRHHCLVELSLMASKAEIYQGRRPRPTLACLMKQRPKVLVPSYAEDTLQRKVIEDLSREENRAERKGGTSGSGPSQPKKKAVELVDNYVVCAPQPLQRTLSVNPSREVALDIPPWVDLVFGGLDVGPFDSRKKLRELIGPSELRISDDTLKNISFFPSMGAQAIKKYFTPKWEEFASHREPEDVLEAGLAATVRATNLQLKVLEEFWTCMHEHKKLVAEASKSDKEHQQALEEALETTNKEKRHLQSESVSCELEVQRLRGDLEVSEKGRKEAEAEVARLLGEKKEMEAKLESVEADFIANFHNTEAYTNFSDYFARVEN</sequence>
<feature type="region of interest" description="Disordered" evidence="1">
    <location>
        <begin position="420"/>
        <end position="441"/>
    </location>
</feature>
<keyword evidence="3" id="KW-1185">Reference proteome</keyword>
<evidence type="ECO:0000313" key="2">
    <source>
        <dbReference type="EMBL" id="KAL2466094.1"/>
    </source>
</evidence>
<dbReference type="AlphaFoldDB" id="A0ABD1PR51"/>
<accession>A0ABD1PR51</accession>
<reference evidence="3" key="1">
    <citation type="submission" date="2024-07" db="EMBL/GenBank/DDBJ databases">
        <title>Two chromosome-level genome assemblies of Korean endemic species Abeliophyllum distichum and Forsythia ovata (Oleaceae).</title>
        <authorList>
            <person name="Jang H."/>
        </authorList>
    </citation>
    <scope>NUCLEOTIDE SEQUENCE [LARGE SCALE GENOMIC DNA]</scope>
</reference>
<name>A0ABD1PR51_9LAMI</name>
<organism evidence="2 3">
    <name type="scientific">Abeliophyllum distichum</name>
    <dbReference type="NCBI Taxonomy" id="126358"/>
    <lineage>
        <taxon>Eukaryota</taxon>
        <taxon>Viridiplantae</taxon>
        <taxon>Streptophyta</taxon>
        <taxon>Embryophyta</taxon>
        <taxon>Tracheophyta</taxon>
        <taxon>Spermatophyta</taxon>
        <taxon>Magnoliopsida</taxon>
        <taxon>eudicotyledons</taxon>
        <taxon>Gunneridae</taxon>
        <taxon>Pentapetalae</taxon>
        <taxon>asterids</taxon>
        <taxon>lamiids</taxon>
        <taxon>Lamiales</taxon>
        <taxon>Oleaceae</taxon>
        <taxon>Forsythieae</taxon>
        <taxon>Abeliophyllum</taxon>
    </lineage>
</organism>
<dbReference type="EMBL" id="JBFOLK010000013">
    <property type="protein sequence ID" value="KAL2466094.1"/>
    <property type="molecule type" value="Genomic_DNA"/>
</dbReference>
<feature type="region of interest" description="Disordered" evidence="1">
    <location>
        <begin position="249"/>
        <end position="273"/>
    </location>
</feature>
<comment type="caution">
    <text evidence="2">The sequence shown here is derived from an EMBL/GenBank/DDBJ whole genome shotgun (WGS) entry which is preliminary data.</text>
</comment>
<gene>
    <name evidence="2" type="ORF">Adt_41945</name>
</gene>
<evidence type="ECO:0000256" key="1">
    <source>
        <dbReference type="SAM" id="MobiDB-lite"/>
    </source>
</evidence>
<feature type="compositionally biased region" description="Basic and acidic residues" evidence="1">
    <location>
        <begin position="249"/>
        <end position="262"/>
    </location>
</feature>
<proteinExistence type="predicted"/>
<dbReference type="Proteomes" id="UP001604336">
    <property type="component" value="Unassembled WGS sequence"/>
</dbReference>
<protein>
    <submittedName>
        <fullName evidence="2">Abhydrolase domain-containing protein</fullName>
    </submittedName>
</protein>